<feature type="coiled-coil region" evidence="1">
    <location>
        <begin position="57"/>
        <end position="84"/>
    </location>
</feature>
<name>A0A0A9D5D4_ARUDO</name>
<proteinExistence type="predicted"/>
<protein>
    <submittedName>
        <fullName evidence="3">Uncharacterized protein</fullName>
    </submittedName>
</protein>
<evidence type="ECO:0000313" key="3">
    <source>
        <dbReference type="EMBL" id="JAD81903.1"/>
    </source>
</evidence>
<evidence type="ECO:0000256" key="2">
    <source>
        <dbReference type="SAM" id="MobiDB-lite"/>
    </source>
</evidence>
<sequence>MARRPVEELSSRLLSNSVPTERYKCFPSSDPRSRDTMEHKKHVNEKEDIYQRLSTKIDKISDGLDEHTRLLKELEVQINNNNKHSREIDLTPVAVLVPASFLSFVLYKYVQG</sequence>
<organism evidence="3">
    <name type="scientific">Arundo donax</name>
    <name type="common">Giant reed</name>
    <name type="synonym">Donax arundinaceus</name>
    <dbReference type="NCBI Taxonomy" id="35708"/>
    <lineage>
        <taxon>Eukaryota</taxon>
        <taxon>Viridiplantae</taxon>
        <taxon>Streptophyta</taxon>
        <taxon>Embryophyta</taxon>
        <taxon>Tracheophyta</taxon>
        <taxon>Spermatophyta</taxon>
        <taxon>Magnoliopsida</taxon>
        <taxon>Liliopsida</taxon>
        <taxon>Poales</taxon>
        <taxon>Poaceae</taxon>
        <taxon>PACMAD clade</taxon>
        <taxon>Arundinoideae</taxon>
        <taxon>Arundineae</taxon>
        <taxon>Arundo</taxon>
    </lineage>
</organism>
<feature type="compositionally biased region" description="Basic and acidic residues" evidence="2">
    <location>
        <begin position="31"/>
        <end position="43"/>
    </location>
</feature>
<reference evidence="3" key="1">
    <citation type="submission" date="2014-09" db="EMBL/GenBank/DDBJ databases">
        <authorList>
            <person name="Magalhaes I.L.F."/>
            <person name="Oliveira U."/>
            <person name="Santos F.R."/>
            <person name="Vidigal T.H.D.A."/>
            <person name="Brescovit A.D."/>
            <person name="Santos A.J."/>
        </authorList>
    </citation>
    <scope>NUCLEOTIDE SEQUENCE</scope>
    <source>
        <tissue evidence="3">Shoot tissue taken approximately 20 cm above the soil surface</tissue>
    </source>
</reference>
<reference evidence="3" key="2">
    <citation type="journal article" date="2015" name="Data Brief">
        <title>Shoot transcriptome of the giant reed, Arundo donax.</title>
        <authorList>
            <person name="Barrero R.A."/>
            <person name="Guerrero F.D."/>
            <person name="Moolhuijzen P."/>
            <person name="Goolsby J.A."/>
            <person name="Tidwell J."/>
            <person name="Bellgard S.E."/>
            <person name="Bellgard M.I."/>
        </authorList>
    </citation>
    <scope>NUCLEOTIDE SEQUENCE</scope>
    <source>
        <tissue evidence="3">Shoot tissue taken approximately 20 cm above the soil surface</tissue>
    </source>
</reference>
<evidence type="ECO:0000256" key="1">
    <source>
        <dbReference type="SAM" id="Coils"/>
    </source>
</evidence>
<keyword evidence="1" id="KW-0175">Coiled coil</keyword>
<dbReference type="EMBL" id="GBRH01215992">
    <property type="protein sequence ID" value="JAD81903.1"/>
    <property type="molecule type" value="Transcribed_RNA"/>
</dbReference>
<feature type="region of interest" description="Disordered" evidence="2">
    <location>
        <begin position="24"/>
        <end position="43"/>
    </location>
</feature>
<accession>A0A0A9D5D4</accession>
<dbReference type="AlphaFoldDB" id="A0A0A9D5D4"/>